<dbReference type="RefSeq" id="WP_091526587.1">
    <property type="nucleotide sequence ID" value="NZ_FOVI01000049.1"/>
</dbReference>
<reference evidence="2" key="1">
    <citation type="submission" date="2016-10" db="EMBL/GenBank/DDBJ databases">
        <authorList>
            <person name="Varghese N."/>
            <person name="Submissions S."/>
        </authorList>
    </citation>
    <scope>NUCLEOTIDE SEQUENCE [LARGE SCALE GENOMIC DNA]</scope>
    <source>
        <strain evidence="2">DS-12</strain>
    </source>
</reference>
<dbReference type="OrthoDB" id="2972467at2"/>
<dbReference type="Gene3D" id="2.180.10.10">
    <property type="entry name" value="RHS repeat-associated core"/>
    <property type="match status" value="1"/>
</dbReference>
<dbReference type="EMBL" id="FOVI01000049">
    <property type="protein sequence ID" value="SFO39021.1"/>
    <property type="molecule type" value="Genomic_DNA"/>
</dbReference>
<organism evidence="1 2">
    <name type="scientific">Paenimyroides ummariense</name>
    <dbReference type="NCBI Taxonomy" id="913024"/>
    <lineage>
        <taxon>Bacteria</taxon>
        <taxon>Pseudomonadati</taxon>
        <taxon>Bacteroidota</taxon>
        <taxon>Flavobacteriia</taxon>
        <taxon>Flavobacteriales</taxon>
        <taxon>Flavobacteriaceae</taxon>
        <taxon>Paenimyroides</taxon>
    </lineage>
</organism>
<sequence length="117" mass="13204">MPLVYDTSGNITQDKNKGITAVSYNHLNLPYQVTFANGGTIKYTYDAAGMRLSKKVQPSGGALVTTDYLYSFQYLNGVLQFFPHAEGYVKPNGTNSYLYVYQYKDHLDSRDKALRKL</sequence>
<dbReference type="STRING" id="913024.SAMN05421741_1498"/>
<proteinExistence type="predicted"/>
<keyword evidence="2" id="KW-1185">Reference proteome</keyword>
<dbReference type="AlphaFoldDB" id="A0A1I5GTW3"/>
<accession>A0A1I5GTW3</accession>
<evidence type="ECO:0000313" key="1">
    <source>
        <dbReference type="EMBL" id="SFO39021.1"/>
    </source>
</evidence>
<protein>
    <submittedName>
        <fullName evidence="1">YD repeat-containing protein</fullName>
    </submittedName>
</protein>
<evidence type="ECO:0000313" key="2">
    <source>
        <dbReference type="Proteomes" id="UP000199036"/>
    </source>
</evidence>
<gene>
    <name evidence="1" type="ORF">SAMN05421741_1498</name>
</gene>
<dbReference type="Proteomes" id="UP000199036">
    <property type="component" value="Unassembled WGS sequence"/>
</dbReference>
<name>A0A1I5GTW3_9FLAO</name>